<dbReference type="PANTHER" id="PTHR17695:SF11">
    <property type="entry name" value="SMALL SUBUNIT PROCESSOME COMPONENT 20 HOMOLOG"/>
    <property type="match status" value="1"/>
</dbReference>
<dbReference type="Gene3D" id="1.25.10.10">
    <property type="entry name" value="Leucine-rich Repeat Variant"/>
    <property type="match status" value="1"/>
</dbReference>
<dbReference type="InterPro" id="IPR011989">
    <property type="entry name" value="ARM-like"/>
</dbReference>
<protein>
    <submittedName>
        <fullName evidence="1">U3 snoRNP protein</fullName>
    </submittedName>
</protein>
<dbReference type="GO" id="GO:0032040">
    <property type="term" value="C:small-subunit processome"/>
    <property type="evidence" value="ECO:0007669"/>
    <property type="project" value="TreeGrafter"/>
</dbReference>
<proteinExistence type="predicted"/>
<evidence type="ECO:0000313" key="2">
    <source>
        <dbReference type="Proteomes" id="UP001150907"/>
    </source>
</evidence>
<dbReference type="InterPro" id="IPR052575">
    <property type="entry name" value="SSU_processome_comp_20"/>
</dbReference>
<organism evidence="1 2">
    <name type="scientific">Coemansia thaxteri</name>
    <dbReference type="NCBI Taxonomy" id="2663907"/>
    <lineage>
        <taxon>Eukaryota</taxon>
        <taxon>Fungi</taxon>
        <taxon>Fungi incertae sedis</taxon>
        <taxon>Zoopagomycota</taxon>
        <taxon>Kickxellomycotina</taxon>
        <taxon>Kickxellomycetes</taxon>
        <taxon>Kickxellales</taxon>
        <taxon>Kickxellaceae</taxon>
        <taxon>Coemansia</taxon>
    </lineage>
</organism>
<accession>A0A9W8EJG3</accession>
<dbReference type="PANTHER" id="PTHR17695">
    <property type="entry name" value="SMALL SUBUNIT PROCESSOME COMPONENT 20 HOMOLOG"/>
    <property type="match status" value="1"/>
</dbReference>
<dbReference type="Proteomes" id="UP001150907">
    <property type="component" value="Unassembled WGS sequence"/>
</dbReference>
<sequence>MKDTGVAPQLSTSGGANIHRFKSFRQRIEEIEVNVARRIVRDLDEPDEHGSYFAEAVSKWNELNCTKDYTEFLHRVRAYHQSLAQVLYHKDEIVSILEGYLSLDHELALVPMLELTTTLARDLQDEVLPYYERFVCKIMPLIKSSSPEIVEAASNALAYLFKYLAKSLVVDLRPTFNLISPLLGAERQQAGVRRFAAESLSFLIRKLRGDALQKFVEHVIHSLLECPSDQLPGFRSGIALLFFECIRSVKTQLHSRASGMLVALLHELYKEEYSTGRLESNDVYVLVASVLKLCLHHADRGASEQLWSVLLNQYDAQTRAIIEDEAPRAQPYAALQGLLALTTIMRKGACVSDYKPLFQRCRKSFEVVQALRAGDRKHDLLAEDGIADVLVHERIKWLSALLVQCDLSELMTVGKTLLDTVFASESTGVALSMALTLARLEWPQWSQIVLPYVVRLTAAKWADERVSLLLFWAELFRQDMFKTQGVAVSSVVTERGQVLFPNASAKEAMPKQSSAKKPADVNGHADANVSVARALVEWLSDPADWQEAVSQGLAIPSSERVEFGG</sequence>
<feature type="non-terminal residue" evidence="1">
    <location>
        <position position="1"/>
    </location>
</feature>
<name>A0A9W8EJG3_9FUNG</name>
<dbReference type="AlphaFoldDB" id="A0A9W8EJG3"/>
<reference evidence="1" key="1">
    <citation type="submission" date="2022-07" db="EMBL/GenBank/DDBJ databases">
        <title>Phylogenomic reconstructions and comparative analyses of Kickxellomycotina fungi.</title>
        <authorList>
            <person name="Reynolds N.K."/>
            <person name="Stajich J.E."/>
            <person name="Barry K."/>
            <person name="Grigoriev I.V."/>
            <person name="Crous P."/>
            <person name="Smith M.E."/>
        </authorList>
    </citation>
    <scope>NUCLEOTIDE SEQUENCE</scope>
    <source>
        <strain evidence="1">IMI 214461</strain>
    </source>
</reference>
<dbReference type="OrthoDB" id="360653at2759"/>
<keyword evidence="2" id="KW-1185">Reference proteome</keyword>
<gene>
    <name evidence="1" type="primary">UTP20_2</name>
    <name evidence="1" type="ORF">H4R26_003141</name>
</gene>
<comment type="caution">
    <text evidence="1">The sequence shown here is derived from an EMBL/GenBank/DDBJ whole genome shotgun (WGS) entry which is preliminary data.</text>
</comment>
<dbReference type="EMBL" id="JANBQF010000231">
    <property type="protein sequence ID" value="KAJ2003309.1"/>
    <property type="molecule type" value="Genomic_DNA"/>
</dbReference>
<evidence type="ECO:0000313" key="1">
    <source>
        <dbReference type="EMBL" id="KAJ2003309.1"/>
    </source>
</evidence>
<dbReference type="InterPro" id="IPR016024">
    <property type="entry name" value="ARM-type_fold"/>
</dbReference>
<dbReference type="GO" id="GO:0030686">
    <property type="term" value="C:90S preribosome"/>
    <property type="evidence" value="ECO:0007669"/>
    <property type="project" value="TreeGrafter"/>
</dbReference>
<dbReference type="SUPFAM" id="SSF48371">
    <property type="entry name" value="ARM repeat"/>
    <property type="match status" value="1"/>
</dbReference>